<dbReference type="Proteomes" id="UP000236173">
    <property type="component" value="Unassembled WGS sequence"/>
</dbReference>
<dbReference type="EMBL" id="BEHT01000044">
    <property type="protein sequence ID" value="GBC99959.1"/>
    <property type="molecule type" value="Genomic_DNA"/>
</dbReference>
<protein>
    <recommendedName>
        <fullName evidence="3">LVIVD repeat protein</fullName>
    </recommendedName>
</protein>
<dbReference type="PROSITE" id="PS51257">
    <property type="entry name" value="PROKAR_LIPOPROTEIN"/>
    <property type="match status" value="1"/>
</dbReference>
<gene>
    <name evidence="1" type="ORF">HRbin17_02492</name>
</gene>
<evidence type="ECO:0000313" key="1">
    <source>
        <dbReference type="EMBL" id="GBC99959.1"/>
    </source>
</evidence>
<comment type="caution">
    <text evidence="1">The sequence shown here is derived from an EMBL/GenBank/DDBJ whole genome shotgun (WGS) entry which is preliminary data.</text>
</comment>
<evidence type="ECO:0008006" key="3">
    <source>
        <dbReference type="Google" id="ProtNLM"/>
    </source>
</evidence>
<sequence length="653" mass="72299">MTAHLRRWAIVSGVIAAMAVVSGCHRAASQAPLLALRRAGELVLTNGNASGVARYGDCLYMVMNESVTPLLVYDIRDPQHPRLLHRLSAPGWPMRCRIVGDRWLWTVHGNGEGFFDLTDPTAPRAVEGTTGPPLRFVDRNRFRVHPNFTYQTCAFGTTLFYGTEKGTTEIYDIADPKAPKLLATIPTGVPMVLDGDWLAVAGRQSPVQLWDVRRPAAPHLVGMLRTDGLPFEVRGSAVAWGDGRLFVGIRTDLPSLWGAGPFPKVAMGIAVFDARHPQRLSAETLLGWTELPNALADITTLVYHKGHVFASDAAFGLRVFDVRDPTAIRQVAADRQGGELSAVAVAPQRRLLFVGQNLSGSVFVVDIADPQRPRVLGYFHHFLRVWGTMAVHKERYLYFQADLSRPIGMSALFTLDVRDPQRPSLASVLHGVARAYGMVIVDRYLYTSGGDIFDLSDPARPQKLPVRLPCDGYQIAYRAPYLFVAHFAAATPQGQQRGVLSVVDIRQPTQPRLVAQLPLPFGHRVITMAFLKRWLFLGWAQRAAGRRPSGLVIAVDIDDPTHPRCVGQWEIASDLQMPEAITYAHVWTDGQWLFVGCYRRHLSAFAVREQNGAVQLQPVGRLSELPTAWLMTGADGWIYRIGLDRIVSIRIGK</sequence>
<reference evidence="2" key="1">
    <citation type="submission" date="2017-09" db="EMBL/GenBank/DDBJ databases">
        <title>Metaegenomics of thermophilic ammonia-oxidizing enrichment culture.</title>
        <authorList>
            <person name="Kato S."/>
            <person name="Suzuki K."/>
        </authorList>
    </citation>
    <scope>NUCLEOTIDE SEQUENCE [LARGE SCALE GENOMIC DNA]</scope>
</reference>
<dbReference type="SUPFAM" id="SSF50998">
    <property type="entry name" value="Quinoprotein alcohol dehydrogenase-like"/>
    <property type="match status" value="1"/>
</dbReference>
<evidence type="ECO:0000313" key="2">
    <source>
        <dbReference type="Proteomes" id="UP000236173"/>
    </source>
</evidence>
<organism evidence="1 2">
    <name type="scientific">Candidatus Fervidibacter japonicus</name>
    <dbReference type="NCBI Taxonomy" id="2035412"/>
    <lineage>
        <taxon>Bacteria</taxon>
        <taxon>Candidatus Fervidibacterota</taxon>
        <taxon>Candidatus Fervidibacter</taxon>
    </lineage>
</organism>
<proteinExistence type="predicted"/>
<dbReference type="AlphaFoldDB" id="A0A2H5XFJ9"/>
<dbReference type="InterPro" id="IPR015943">
    <property type="entry name" value="WD40/YVTN_repeat-like_dom_sf"/>
</dbReference>
<dbReference type="Gene3D" id="2.130.10.10">
    <property type="entry name" value="YVTN repeat-like/Quinoprotein amine dehydrogenase"/>
    <property type="match status" value="1"/>
</dbReference>
<name>A0A2H5XFJ9_9BACT</name>
<accession>A0A2H5XFJ9</accession>
<dbReference type="InterPro" id="IPR011047">
    <property type="entry name" value="Quinoprotein_ADH-like_sf"/>
</dbReference>